<feature type="coiled-coil region" evidence="1">
    <location>
        <begin position="56"/>
        <end position="90"/>
    </location>
</feature>
<dbReference type="InterPro" id="IPR036864">
    <property type="entry name" value="Zn2-C6_fun-type_DNA-bd_sf"/>
</dbReference>
<keyword evidence="1" id="KW-0175">Coiled coil</keyword>
<organism evidence="3 4">
    <name type="scientific">Exidia glandulosa HHB12029</name>
    <dbReference type="NCBI Taxonomy" id="1314781"/>
    <lineage>
        <taxon>Eukaryota</taxon>
        <taxon>Fungi</taxon>
        <taxon>Dikarya</taxon>
        <taxon>Basidiomycota</taxon>
        <taxon>Agaricomycotina</taxon>
        <taxon>Agaricomycetes</taxon>
        <taxon>Auriculariales</taxon>
        <taxon>Exidiaceae</taxon>
        <taxon>Exidia</taxon>
    </lineage>
</organism>
<keyword evidence="4" id="KW-1185">Reference proteome</keyword>
<dbReference type="AlphaFoldDB" id="A0A165KB83"/>
<reference evidence="3 4" key="1">
    <citation type="journal article" date="2016" name="Mol. Biol. Evol.">
        <title>Comparative Genomics of Early-Diverging Mushroom-Forming Fungi Provides Insights into the Origins of Lignocellulose Decay Capabilities.</title>
        <authorList>
            <person name="Nagy L.G."/>
            <person name="Riley R."/>
            <person name="Tritt A."/>
            <person name="Adam C."/>
            <person name="Daum C."/>
            <person name="Floudas D."/>
            <person name="Sun H."/>
            <person name="Yadav J.S."/>
            <person name="Pangilinan J."/>
            <person name="Larsson K.H."/>
            <person name="Matsuura K."/>
            <person name="Barry K."/>
            <person name="Labutti K."/>
            <person name="Kuo R."/>
            <person name="Ohm R.A."/>
            <person name="Bhattacharya S.S."/>
            <person name="Shirouzu T."/>
            <person name="Yoshinaga Y."/>
            <person name="Martin F.M."/>
            <person name="Grigoriev I.V."/>
            <person name="Hibbett D.S."/>
        </authorList>
    </citation>
    <scope>NUCLEOTIDE SEQUENCE [LARGE SCALE GENOMIC DNA]</scope>
    <source>
        <strain evidence="3 4">HHB12029</strain>
    </source>
</reference>
<dbReference type="Proteomes" id="UP000077266">
    <property type="component" value="Unassembled WGS sequence"/>
</dbReference>
<protein>
    <recommendedName>
        <fullName evidence="2">Zn(2)-C6 fungal-type domain-containing protein</fullName>
    </recommendedName>
</protein>
<accession>A0A165KB83</accession>
<dbReference type="OrthoDB" id="3498215at2759"/>
<dbReference type="EMBL" id="KV425947">
    <property type="protein sequence ID" value="KZV96080.1"/>
    <property type="molecule type" value="Genomic_DNA"/>
</dbReference>
<dbReference type="Pfam" id="PF00172">
    <property type="entry name" value="Zn_clus"/>
    <property type="match status" value="1"/>
</dbReference>
<sequence>MPKAHEPTVNKACQPCRAAKVACKRGSVDSVCQRCEAQGLECVSAQRKDRVVTATLAQWQQERQRLNDAIAVLNAKYEETKRERDQALDLLRRCGIDQSSWSHAEANVQSSDGERRSMFEIDTMSSTSPVQRQTHLVSLIRLYNLPKGVLV</sequence>
<name>A0A165KB83_EXIGL</name>
<dbReference type="PROSITE" id="PS00463">
    <property type="entry name" value="ZN2_CY6_FUNGAL_1"/>
    <property type="match status" value="1"/>
</dbReference>
<dbReference type="GO" id="GO:0008270">
    <property type="term" value="F:zinc ion binding"/>
    <property type="evidence" value="ECO:0007669"/>
    <property type="project" value="InterPro"/>
</dbReference>
<dbReference type="InterPro" id="IPR001138">
    <property type="entry name" value="Zn2Cys6_DnaBD"/>
</dbReference>
<feature type="domain" description="Zn(2)-C6 fungal-type" evidence="2">
    <location>
        <begin position="12"/>
        <end position="44"/>
    </location>
</feature>
<gene>
    <name evidence="3" type="ORF">EXIGLDRAFT_441824</name>
</gene>
<dbReference type="SUPFAM" id="SSF57701">
    <property type="entry name" value="Zn2/Cys6 DNA-binding domain"/>
    <property type="match status" value="1"/>
</dbReference>
<proteinExistence type="predicted"/>
<dbReference type="InParanoid" id="A0A165KB83"/>
<dbReference type="Gene3D" id="4.10.240.10">
    <property type="entry name" value="Zn(2)-C6 fungal-type DNA-binding domain"/>
    <property type="match status" value="1"/>
</dbReference>
<evidence type="ECO:0000256" key="1">
    <source>
        <dbReference type="SAM" id="Coils"/>
    </source>
</evidence>
<evidence type="ECO:0000313" key="3">
    <source>
        <dbReference type="EMBL" id="KZV96080.1"/>
    </source>
</evidence>
<dbReference type="PROSITE" id="PS50048">
    <property type="entry name" value="ZN2_CY6_FUNGAL_2"/>
    <property type="match status" value="1"/>
</dbReference>
<dbReference type="GO" id="GO:0000981">
    <property type="term" value="F:DNA-binding transcription factor activity, RNA polymerase II-specific"/>
    <property type="evidence" value="ECO:0007669"/>
    <property type="project" value="InterPro"/>
</dbReference>
<evidence type="ECO:0000313" key="4">
    <source>
        <dbReference type="Proteomes" id="UP000077266"/>
    </source>
</evidence>
<evidence type="ECO:0000259" key="2">
    <source>
        <dbReference type="PROSITE" id="PS50048"/>
    </source>
</evidence>